<comment type="caution">
    <text evidence="1">The sequence shown here is derived from an EMBL/GenBank/DDBJ whole genome shotgun (WGS) entry which is preliminary data.</text>
</comment>
<accession>A0A0V1IN52</accession>
<dbReference type="EMBL" id="JYDS01000130">
    <property type="protein sequence ID" value="KRZ24061.1"/>
    <property type="molecule type" value="Genomic_DNA"/>
</dbReference>
<sequence length="188" mass="21741">MLQLVWNKCDRRRPWAIRRLHVVSSECFFSHSGVKLLMICHHCSLNTVQFQLAPGSLVVAPTINGRANHFFPFKVVMICTSTTQHWQHVCIIILIAFHIQIVEYVNLCLLFAQLLRIAISSSWCTLETHPVYFGVKLSNLFNSYEMPIPSYKVQHSVLFTTNNRLNLFLKFTSNLIHNSTFRFCATVL</sequence>
<evidence type="ECO:0000313" key="2">
    <source>
        <dbReference type="Proteomes" id="UP000054805"/>
    </source>
</evidence>
<dbReference type="Proteomes" id="UP000054805">
    <property type="component" value="Unassembled WGS sequence"/>
</dbReference>
<proteinExistence type="predicted"/>
<keyword evidence="2" id="KW-1185">Reference proteome</keyword>
<gene>
    <name evidence="1" type="ORF">T4B_5723</name>
</gene>
<name>A0A0V1IN52_TRIPS</name>
<evidence type="ECO:0000313" key="1">
    <source>
        <dbReference type="EMBL" id="KRZ24061.1"/>
    </source>
</evidence>
<reference evidence="1 2" key="1">
    <citation type="submission" date="2015-01" db="EMBL/GenBank/DDBJ databases">
        <title>Evolution of Trichinella species and genotypes.</title>
        <authorList>
            <person name="Korhonen P.K."/>
            <person name="Edoardo P."/>
            <person name="Giuseppe L.R."/>
            <person name="Gasser R.B."/>
        </authorList>
    </citation>
    <scope>NUCLEOTIDE SEQUENCE [LARGE SCALE GENOMIC DNA]</scope>
    <source>
        <strain evidence="1">ISS588</strain>
    </source>
</reference>
<dbReference type="AlphaFoldDB" id="A0A0V1IN52"/>
<organism evidence="1 2">
    <name type="scientific">Trichinella pseudospiralis</name>
    <name type="common">Parasitic roundworm</name>
    <dbReference type="NCBI Taxonomy" id="6337"/>
    <lineage>
        <taxon>Eukaryota</taxon>
        <taxon>Metazoa</taxon>
        <taxon>Ecdysozoa</taxon>
        <taxon>Nematoda</taxon>
        <taxon>Enoplea</taxon>
        <taxon>Dorylaimia</taxon>
        <taxon>Trichinellida</taxon>
        <taxon>Trichinellidae</taxon>
        <taxon>Trichinella</taxon>
    </lineage>
</organism>
<protein>
    <submittedName>
        <fullName evidence="1">Uncharacterized protein</fullName>
    </submittedName>
</protein>